<feature type="compositionally biased region" description="Basic and acidic residues" evidence="3">
    <location>
        <begin position="265"/>
        <end position="280"/>
    </location>
</feature>
<name>A0A6P8Z5V4_THRPL</name>
<dbReference type="InterPro" id="IPR018609">
    <property type="entry name" value="Bud13"/>
</dbReference>
<evidence type="ECO:0000256" key="1">
    <source>
        <dbReference type="ARBA" id="ARBA00011069"/>
    </source>
</evidence>
<dbReference type="KEGG" id="tpal:117647550"/>
<dbReference type="GO" id="GO:0005684">
    <property type="term" value="C:U2-type spliceosomal complex"/>
    <property type="evidence" value="ECO:0007669"/>
    <property type="project" value="TreeGrafter"/>
</dbReference>
<evidence type="ECO:0000313" key="5">
    <source>
        <dbReference type="RefSeq" id="XP_034245236.1"/>
    </source>
</evidence>
<dbReference type="GO" id="GO:0003723">
    <property type="term" value="F:RNA binding"/>
    <property type="evidence" value="ECO:0007669"/>
    <property type="project" value="TreeGrafter"/>
</dbReference>
<proteinExistence type="inferred from homology"/>
<dbReference type="InterPro" id="IPR051112">
    <property type="entry name" value="CWC26_splicing_factor"/>
</dbReference>
<dbReference type="OrthoDB" id="6022at2759"/>
<accession>A0A6P8Z5V4</accession>
<feature type="compositionally biased region" description="Low complexity" evidence="3">
    <location>
        <begin position="101"/>
        <end position="116"/>
    </location>
</feature>
<feature type="compositionally biased region" description="Basic and acidic residues" evidence="3">
    <location>
        <begin position="217"/>
        <end position="245"/>
    </location>
</feature>
<keyword evidence="4" id="KW-1185">Reference proteome</keyword>
<dbReference type="GeneID" id="117647550"/>
<dbReference type="RefSeq" id="XP_034245236.1">
    <property type="nucleotide sequence ID" value="XM_034389345.1"/>
</dbReference>
<organism evidence="5">
    <name type="scientific">Thrips palmi</name>
    <name type="common">Melon thrips</name>
    <dbReference type="NCBI Taxonomy" id="161013"/>
    <lineage>
        <taxon>Eukaryota</taxon>
        <taxon>Metazoa</taxon>
        <taxon>Ecdysozoa</taxon>
        <taxon>Arthropoda</taxon>
        <taxon>Hexapoda</taxon>
        <taxon>Insecta</taxon>
        <taxon>Pterygota</taxon>
        <taxon>Neoptera</taxon>
        <taxon>Paraneoptera</taxon>
        <taxon>Thysanoptera</taxon>
        <taxon>Terebrantia</taxon>
        <taxon>Thripoidea</taxon>
        <taxon>Thripidae</taxon>
        <taxon>Thrips</taxon>
    </lineage>
</organism>
<dbReference type="Proteomes" id="UP000515158">
    <property type="component" value="Unplaced"/>
</dbReference>
<feature type="compositionally biased region" description="Polar residues" evidence="3">
    <location>
        <begin position="250"/>
        <end position="260"/>
    </location>
</feature>
<feature type="compositionally biased region" description="Basic and acidic residues" evidence="3">
    <location>
        <begin position="133"/>
        <end position="174"/>
    </location>
</feature>
<dbReference type="PANTHER" id="PTHR31809">
    <property type="entry name" value="BUD13 HOMOLOG"/>
    <property type="match status" value="1"/>
</dbReference>
<dbReference type="FunCoup" id="A0A6P8Z5V4">
    <property type="interactions" value="158"/>
</dbReference>
<dbReference type="GO" id="GO:0000398">
    <property type="term" value="P:mRNA splicing, via spliceosome"/>
    <property type="evidence" value="ECO:0007669"/>
    <property type="project" value="TreeGrafter"/>
</dbReference>
<evidence type="ECO:0000313" key="4">
    <source>
        <dbReference type="Proteomes" id="UP000515158"/>
    </source>
</evidence>
<feature type="region of interest" description="Disordered" evidence="3">
    <location>
        <begin position="101"/>
        <end position="378"/>
    </location>
</feature>
<protein>
    <recommendedName>
        <fullName evidence="2">BUD13 homolog</fullName>
    </recommendedName>
</protein>
<comment type="similarity">
    <text evidence="1">Belongs to the CWC26 family.</text>
</comment>
<sequence>MSSSATKLSQKDYLKKYLSGGAEGKKKKKKKPKSGEAVLRPKVKVIDDDVDLSKLQALDDAALDLYELTEDAPQVVGIVDERPAEVKALEQYKQVQRWKVLSNSDGDGVSVSAVGGPKQASSDEEEEFSVRPQADDQRKSKSSKDSSPPRRKRYESDESPPRRGKRNDSDDSPPRKKKNYDSDASPPRKKNQDDSDASPPRRKMQRDSDAASSRKGQRYDSDESPPRNKRQQRDDSDSLRRKQSDKSTSSKHQQADSDSSPPRKRQQDDSYARKKGKQYDVDQSPPRRKKQNDSDTSPPRRKQYDSDTSPPRKRQPDHSERTRRKNQSDSDTSPPRRSSKRDSQDSSVSRHKIKQEKDDHGVQDSKMKKTLDGKKAGLQDAKHLKQELLEFRQREEKVFAKMDDSLSGRGAVAVQRDRKTGLKRDMEREQAEQRVKDEQENKHKEKYTRWGKGVKQTEDQQVRLQNDLYEMSKPLARYADDADLDSYLKDQDREGDPMLEYLQNKKKEQSKNKVPVYQGSFPPNRYNIRPGYRWDGVDRSCGYERKWFEAKNAKKAVEEEAYKWSTSDM</sequence>
<dbReference type="PANTHER" id="PTHR31809:SF0">
    <property type="entry name" value="BUD13 HOMOLOG"/>
    <property type="match status" value="1"/>
</dbReference>
<evidence type="ECO:0000256" key="3">
    <source>
        <dbReference type="SAM" id="MobiDB-lite"/>
    </source>
</evidence>
<dbReference type="InParanoid" id="A0A6P8Z5V4"/>
<gene>
    <name evidence="5" type="primary">LOC117647550</name>
</gene>
<feature type="region of interest" description="Disordered" evidence="3">
    <location>
        <begin position="405"/>
        <end position="458"/>
    </location>
</feature>
<evidence type="ECO:0000256" key="2">
    <source>
        <dbReference type="ARBA" id="ARBA00014454"/>
    </source>
</evidence>
<dbReference type="GO" id="GO:0070274">
    <property type="term" value="C:RES complex"/>
    <property type="evidence" value="ECO:0007669"/>
    <property type="project" value="TreeGrafter"/>
</dbReference>
<feature type="compositionally biased region" description="Basic and acidic residues" evidence="3">
    <location>
        <begin position="415"/>
        <end position="443"/>
    </location>
</feature>
<feature type="compositionally biased region" description="Basic and acidic residues" evidence="3">
    <location>
        <begin position="355"/>
        <end position="378"/>
    </location>
</feature>
<reference evidence="5" key="1">
    <citation type="submission" date="2025-08" db="UniProtKB">
        <authorList>
            <consortium name="RefSeq"/>
        </authorList>
    </citation>
    <scope>IDENTIFICATION</scope>
    <source>
        <tissue evidence="5">Total insect</tissue>
    </source>
</reference>
<dbReference type="AlphaFoldDB" id="A0A6P8Z5V4"/>
<dbReference type="Pfam" id="PF09736">
    <property type="entry name" value="Bud13"/>
    <property type="match status" value="1"/>
</dbReference>